<evidence type="ECO:0000256" key="3">
    <source>
        <dbReference type="ARBA" id="ARBA00022448"/>
    </source>
</evidence>
<dbReference type="AlphaFoldDB" id="A0A1Y1WYM9"/>
<dbReference type="SMART" id="SM00831">
    <property type="entry name" value="Cation_ATPase_N"/>
    <property type="match status" value="1"/>
</dbReference>
<dbReference type="SUPFAM" id="SSF81665">
    <property type="entry name" value="Calcium ATPase, transmembrane domain M"/>
    <property type="match status" value="1"/>
</dbReference>
<dbReference type="GO" id="GO:0005391">
    <property type="term" value="F:P-type sodium:potassium-exchanging transporter activity"/>
    <property type="evidence" value="ECO:0007669"/>
    <property type="project" value="TreeGrafter"/>
</dbReference>
<dbReference type="OrthoDB" id="116380at2759"/>
<dbReference type="SUPFAM" id="SSF81660">
    <property type="entry name" value="Metal cation-transporting ATPase, ATP-binding domain N"/>
    <property type="match status" value="1"/>
</dbReference>
<organism evidence="25 26">
    <name type="scientific">Anaeromyces robustus</name>
    <dbReference type="NCBI Taxonomy" id="1754192"/>
    <lineage>
        <taxon>Eukaryota</taxon>
        <taxon>Fungi</taxon>
        <taxon>Fungi incertae sedis</taxon>
        <taxon>Chytridiomycota</taxon>
        <taxon>Chytridiomycota incertae sedis</taxon>
        <taxon>Neocallimastigomycetes</taxon>
        <taxon>Neocallimastigales</taxon>
        <taxon>Neocallimastigaceae</taxon>
        <taxon>Anaeromyces</taxon>
    </lineage>
</organism>
<dbReference type="GO" id="GO:0005886">
    <property type="term" value="C:plasma membrane"/>
    <property type="evidence" value="ECO:0007669"/>
    <property type="project" value="UniProtKB-SubCell"/>
</dbReference>
<feature type="transmembrane region" description="Helical" evidence="23">
    <location>
        <begin position="289"/>
        <end position="317"/>
    </location>
</feature>
<feature type="transmembrane region" description="Helical" evidence="23">
    <location>
        <begin position="933"/>
        <end position="952"/>
    </location>
</feature>
<dbReference type="InterPro" id="IPR008250">
    <property type="entry name" value="ATPase_P-typ_transduc_dom_A_sf"/>
</dbReference>
<dbReference type="Pfam" id="PF00122">
    <property type="entry name" value="E1-E2_ATPase"/>
    <property type="match status" value="1"/>
</dbReference>
<dbReference type="EMBL" id="MCFG01000201">
    <property type="protein sequence ID" value="ORX78687.1"/>
    <property type="molecule type" value="Genomic_DNA"/>
</dbReference>
<dbReference type="Pfam" id="PF00689">
    <property type="entry name" value="Cation_ATPase_C"/>
    <property type="match status" value="1"/>
</dbReference>
<dbReference type="Gene3D" id="2.70.150.10">
    <property type="entry name" value="Calcium-transporting ATPase, cytoplasmic transduction domain A"/>
    <property type="match status" value="1"/>
</dbReference>
<dbReference type="InterPro" id="IPR050510">
    <property type="entry name" value="Cation_transp_ATPase_P-type"/>
</dbReference>
<keyword evidence="8" id="KW-0547">Nucleotide-binding</keyword>
<keyword evidence="10" id="KW-0460">Magnesium</keyword>
<dbReference type="InterPro" id="IPR006068">
    <property type="entry name" value="ATPase_P-typ_cation-transptr_C"/>
</dbReference>
<evidence type="ECO:0000256" key="4">
    <source>
        <dbReference type="ARBA" id="ARBA00022475"/>
    </source>
</evidence>
<keyword evidence="13 23" id="KW-1133">Transmembrane helix</keyword>
<evidence type="ECO:0000256" key="5">
    <source>
        <dbReference type="ARBA" id="ARBA00022538"/>
    </source>
</evidence>
<keyword evidence="9" id="KW-0067">ATP-binding</keyword>
<evidence type="ECO:0000256" key="1">
    <source>
        <dbReference type="ARBA" id="ARBA00001946"/>
    </source>
</evidence>
<reference evidence="25 26" key="2">
    <citation type="submission" date="2016-08" db="EMBL/GenBank/DDBJ databases">
        <title>Pervasive Adenine N6-methylation of Active Genes in Fungi.</title>
        <authorList>
            <consortium name="DOE Joint Genome Institute"/>
            <person name="Mondo S.J."/>
            <person name="Dannebaum R.O."/>
            <person name="Kuo R.C."/>
            <person name="Labutti K."/>
            <person name="Haridas S."/>
            <person name="Kuo A."/>
            <person name="Salamov A."/>
            <person name="Ahrendt S.R."/>
            <person name="Lipzen A."/>
            <person name="Sullivan W."/>
            <person name="Andreopoulos W.B."/>
            <person name="Clum A."/>
            <person name="Lindquist E."/>
            <person name="Daum C."/>
            <person name="Ramamoorthy G.K."/>
            <person name="Gryganskyi A."/>
            <person name="Culley D."/>
            <person name="Magnuson J.K."/>
            <person name="James T.Y."/>
            <person name="O'Malley M.A."/>
            <person name="Stajich J.E."/>
            <person name="Spatafora J.W."/>
            <person name="Visel A."/>
            <person name="Grigoriev I.V."/>
        </authorList>
    </citation>
    <scope>NUCLEOTIDE SEQUENCE [LARGE SCALE GENOMIC DNA]</scope>
    <source>
        <strain evidence="25 26">S4</strain>
    </source>
</reference>
<sequence>MSDKEVIIEPVEEEKIDYHLLTVDETKKLLHTDVTTGLTEEEANERLQRVGANELYGSSGTSTLKVFLSNLFNSMNIVLLIAFIVSACVQDWVEAIVLIVVIVTNTGIGFFQEFKSEKTMEALKKMSSPTARVLRNHEVNIIPCRDVVPGDIVYLEEGDVIPADLRLCEAVNLEIDESLLTGESVPATKQINQLEAGENEISVGDRTNCAFKNSLATKGRGIGIVIGTGLKTEVGKIAVMLEKSENKSQSGKTPLQKTMDRMMFLLLGVAVLLAIVVFAVNKFKITSEVLLYAISLAVAILPEGLPAVVTVTMAVGVRHMAKEKAIIRRLAALEALGQVTDVCSDKTGTLTQSKMVVKSCYLGEEDYEVTGVGIIPEGKLLRKAPDSNKKYTDEVPVTEINESQRLHYANMVCALCSTSSLFYEKEESAWKSIGDPTEIALLVFAQKFGYTKEKISEKFEFVMEHPFDAVVKRMTVIYKNKETGQYVILSKGAMESQLGICNNYISKDNQILPIHPDIGKLNKKFMMRFASRGMRVLGLSYAVRDSYSEDTTREQAENDLIYIGVIGMYDPPREESATSVRMCQEAGIIVRMATGDHPATAKAIAAEIGIISKENMNKKNVVMVASDFDNMRPEDLDAMTYLPLVIARCTPQTKVTLIEALHRRHEKFVAMTGDGVNDAPAIKMADIGIAMGKGGSDVTKQASSITLTDDNFASIVSAIASGRRIFTNIGKFTLHLLSGNVSEVVVLVLGLFFKDQNNSVFPMSPAQILYLNMVTSSPIALALGVERAAKDVMHHPPRPLSSSLFSKELILDTMIYGLLMGILSLISYIITIIAENKSDLLTNNISCNDSEGIDEDKCHVGFIARGVAFYTLSLLILIHGFNCRHNRKSGFFTKQKMNRALLFAFLLGLVLILPTAYIPYINDKVFKQTYISWQWALIAFSIIFFIAFSELYKAIKRRVWGLDLALIELQYEDEDDVDSDEDLDDDDGNEIKEVKN</sequence>
<dbReference type="SUPFAM" id="SSF81653">
    <property type="entry name" value="Calcium ATPase, transduction domain A"/>
    <property type="match status" value="1"/>
</dbReference>
<keyword evidence="12" id="KW-1278">Translocase</keyword>
<keyword evidence="11" id="KW-0630">Potassium</keyword>
<evidence type="ECO:0000256" key="18">
    <source>
        <dbReference type="ARBA" id="ARBA00035017"/>
    </source>
</evidence>
<comment type="catalytic activity">
    <reaction evidence="21">
        <text>Na(+)(in) + ATP + H2O = Na(+)(out) + ADP + phosphate + H(+)</text>
        <dbReference type="Rhea" id="RHEA:14633"/>
        <dbReference type="ChEBI" id="CHEBI:15377"/>
        <dbReference type="ChEBI" id="CHEBI:15378"/>
        <dbReference type="ChEBI" id="CHEBI:29101"/>
        <dbReference type="ChEBI" id="CHEBI:30616"/>
        <dbReference type="ChEBI" id="CHEBI:43474"/>
        <dbReference type="ChEBI" id="CHEBI:456216"/>
        <dbReference type="EC" id="7.2.2.3"/>
    </reaction>
    <physiologicalReaction direction="left-to-right" evidence="21">
        <dbReference type="Rhea" id="RHEA:14634"/>
    </physiologicalReaction>
</comment>
<dbReference type="NCBIfam" id="TIGR01494">
    <property type="entry name" value="ATPase_P-type"/>
    <property type="match status" value="3"/>
</dbReference>
<dbReference type="Proteomes" id="UP000193944">
    <property type="component" value="Unassembled WGS sequence"/>
</dbReference>
<dbReference type="STRING" id="1754192.A0A1Y1WYM9"/>
<feature type="transmembrane region" description="Helical" evidence="23">
    <location>
        <begin position="768"/>
        <end position="789"/>
    </location>
</feature>
<feature type="compositionally biased region" description="Acidic residues" evidence="22">
    <location>
        <begin position="973"/>
        <end position="988"/>
    </location>
</feature>
<evidence type="ECO:0000256" key="19">
    <source>
        <dbReference type="ARBA" id="ARBA00035029"/>
    </source>
</evidence>
<dbReference type="GO" id="GO:0036376">
    <property type="term" value="P:sodium ion export across plasma membrane"/>
    <property type="evidence" value="ECO:0007669"/>
    <property type="project" value="TreeGrafter"/>
</dbReference>
<dbReference type="PRINTS" id="PR00120">
    <property type="entry name" value="HATPASE"/>
</dbReference>
<feature type="transmembrane region" description="Helical" evidence="23">
    <location>
        <begin position="262"/>
        <end position="283"/>
    </location>
</feature>
<evidence type="ECO:0000256" key="14">
    <source>
        <dbReference type="ARBA" id="ARBA00023053"/>
    </source>
</evidence>
<accession>A0A1Y1WYM9</accession>
<name>A0A1Y1WYM9_9FUNG</name>
<dbReference type="PROSITE" id="PS00154">
    <property type="entry name" value="ATPASE_E1_E2"/>
    <property type="match status" value="1"/>
</dbReference>
<dbReference type="NCBIfam" id="TIGR01523">
    <property type="entry name" value="ATPase-IID_K-Na"/>
    <property type="match status" value="1"/>
</dbReference>
<gene>
    <name evidence="25" type="ORF">BCR32DRAFT_222497</name>
</gene>
<comment type="catalytic activity">
    <reaction evidence="20">
        <text>K(+)(in) + ATP + H2O = K(+)(out) + ADP + phosphate + H(+)</text>
        <dbReference type="Rhea" id="RHEA:75815"/>
        <dbReference type="ChEBI" id="CHEBI:15377"/>
        <dbReference type="ChEBI" id="CHEBI:15378"/>
        <dbReference type="ChEBI" id="CHEBI:29103"/>
        <dbReference type="ChEBI" id="CHEBI:30616"/>
        <dbReference type="ChEBI" id="CHEBI:43474"/>
        <dbReference type="ChEBI" id="CHEBI:456216"/>
    </reaction>
</comment>
<comment type="caution">
    <text evidence="25">The sequence shown here is derived from an EMBL/GenBank/DDBJ whole genome shotgun (WGS) entry which is preliminary data.</text>
</comment>
<dbReference type="Gene3D" id="3.40.50.1000">
    <property type="entry name" value="HAD superfamily/HAD-like"/>
    <property type="match status" value="1"/>
</dbReference>
<dbReference type="GO" id="GO:0046872">
    <property type="term" value="F:metal ion binding"/>
    <property type="evidence" value="ECO:0007669"/>
    <property type="project" value="UniProtKB-KW"/>
</dbReference>
<evidence type="ECO:0000256" key="17">
    <source>
        <dbReference type="ARBA" id="ARBA00023201"/>
    </source>
</evidence>
<evidence type="ECO:0000313" key="25">
    <source>
        <dbReference type="EMBL" id="ORX78687.1"/>
    </source>
</evidence>
<feature type="region of interest" description="Disordered" evidence="22">
    <location>
        <begin position="973"/>
        <end position="996"/>
    </location>
</feature>
<keyword evidence="16 23" id="KW-0472">Membrane</keyword>
<feature type="transmembrane region" description="Helical" evidence="23">
    <location>
        <begin position="862"/>
        <end position="881"/>
    </location>
</feature>
<evidence type="ECO:0000256" key="7">
    <source>
        <dbReference type="ARBA" id="ARBA00022723"/>
    </source>
</evidence>
<dbReference type="InterPro" id="IPR023299">
    <property type="entry name" value="ATPase_P-typ_cyto_dom_N"/>
</dbReference>
<evidence type="ECO:0000256" key="23">
    <source>
        <dbReference type="SAM" id="Phobius"/>
    </source>
</evidence>
<evidence type="ECO:0000256" key="2">
    <source>
        <dbReference type="ARBA" id="ARBA00004651"/>
    </source>
</evidence>
<dbReference type="GO" id="GO:0030007">
    <property type="term" value="P:intracellular potassium ion homeostasis"/>
    <property type="evidence" value="ECO:0007669"/>
    <property type="project" value="TreeGrafter"/>
</dbReference>
<evidence type="ECO:0000259" key="24">
    <source>
        <dbReference type="SMART" id="SM00831"/>
    </source>
</evidence>
<feature type="transmembrane region" description="Helical" evidence="23">
    <location>
        <begin position="66"/>
        <end position="86"/>
    </location>
</feature>
<dbReference type="InterPro" id="IPR006414">
    <property type="entry name" value="P-type_ATPase_IID"/>
</dbReference>
<feature type="transmembrane region" description="Helical" evidence="23">
    <location>
        <begin position="732"/>
        <end position="753"/>
    </location>
</feature>
<dbReference type="GO" id="GO:1990573">
    <property type="term" value="P:potassium ion import across plasma membrane"/>
    <property type="evidence" value="ECO:0007669"/>
    <property type="project" value="TreeGrafter"/>
</dbReference>
<keyword evidence="7" id="KW-0479">Metal-binding</keyword>
<dbReference type="InterPro" id="IPR023298">
    <property type="entry name" value="ATPase_P-typ_TM_dom_sf"/>
</dbReference>
<dbReference type="GO" id="GO:1902600">
    <property type="term" value="P:proton transmembrane transport"/>
    <property type="evidence" value="ECO:0007669"/>
    <property type="project" value="TreeGrafter"/>
</dbReference>
<proteinExistence type="inferred from homology"/>
<evidence type="ECO:0000256" key="11">
    <source>
        <dbReference type="ARBA" id="ARBA00022958"/>
    </source>
</evidence>
<evidence type="ECO:0000256" key="9">
    <source>
        <dbReference type="ARBA" id="ARBA00022840"/>
    </source>
</evidence>
<dbReference type="InterPro" id="IPR018303">
    <property type="entry name" value="ATPase_P-typ_P_site"/>
</dbReference>
<dbReference type="SFLD" id="SFLDF00027">
    <property type="entry name" value="p-type_atpase"/>
    <property type="match status" value="1"/>
</dbReference>
<keyword evidence="14" id="KW-0915">Sodium</keyword>
<keyword evidence="4" id="KW-1003">Cell membrane</keyword>
<dbReference type="InterPro" id="IPR004014">
    <property type="entry name" value="ATPase_P-typ_cation-transptr_N"/>
</dbReference>
<dbReference type="InterPro" id="IPR023214">
    <property type="entry name" value="HAD_sf"/>
</dbReference>
<dbReference type="Gene3D" id="3.40.1110.10">
    <property type="entry name" value="Calcium-transporting ATPase, cytoplasmic domain N"/>
    <property type="match status" value="1"/>
</dbReference>
<dbReference type="SUPFAM" id="SSF56784">
    <property type="entry name" value="HAD-like"/>
    <property type="match status" value="1"/>
</dbReference>
<dbReference type="PRINTS" id="PR00119">
    <property type="entry name" value="CATATPASE"/>
</dbReference>
<dbReference type="SFLD" id="SFLDG00002">
    <property type="entry name" value="C1.7:_P-type_atpase_like"/>
    <property type="match status" value="1"/>
</dbReference>
<dbReference type="InterPro" id="IPR044492">
    <property type="entry name" value="P_typ_ATPase_HD_dom"/>
</dbReference>
<evidence type="ECO:0000256" key="13">
    <source>
        <dbReference type="ARBA" id="ARBA00022989"/>
    </source>
</evidence>
<evidence type="ECO:0000256" key="22">
    <source>
        <dbReference type="SAM" id="MobiDB-lite"/>
    </source>
</evidence>
<dbReference type="GO" id="GO:0005524">
    <property type="term" value="F:ATP binding"/>
    <property type="evidence" value="ECO:0007669"/>
    <property type="project" value="UniProtKB-KW"/>
</dbReference>
<keyword evidence="5" id="KW-0633">Potassium transport</keyword>
<evidence type="ECO:0000256" key="16">
    <source>
        <dbReference type="ARBA" id="ARBA00023136"/>
    </source>
</evidence>
<dbReference type="EC" id="7.2.2.3" evidence="19"/>
<keyword evidence="15" id="KW-0406">Ion transport</keyword>
<feature type="transmembrane region" description="Helical" evidence="23">
    <location>
        <begin position="809"/>
        <end position="834"/>
    </location>
</feature>
<dbReference type="SFLD" id="SFLDS00003">
    <property type="entry name" value="Haloacid_Dehalogenase"/>
    <property type="match status" value="1"/>
</dbReference>
<evidence type="ECO:0000256" key="8">
    <source>
        <dbReference type="ARBA" id="ARBA00022741"/>
    </source>
</evidence>
<dbReference type="GO" id="GO:0006883">
    <property type="term" value="P:intracellular sodium ion homeostasis"/>
    <property type="evidence" value="ECO:0007669"/>
    <property type="project" value="TreeGrafter"/>
</dbReference>
<dbReference type="Pfam" id="PF08282">
    <property type="entry name" value="Hydrolase_3"/>
    <property type="match status" value="1"/>
</dbReference>
<evidence type="ECO:0000256" key="20">
    <source>
        <dbReference type="ARBA" id="ARBA00048599"/>
    </source>
</evidence>
<evidence type="ECO:0000256" key="6">
    <source>
        <dbReference type="ARBA" id="ARBA00022692"/>
    </source>
</evidence>
<evidence type="ECO:0000256" key="21">
    <source>
        <dbReference type="ARBA" id="ARBA00049499"/>
    </source>
</evidence>
<dbReference type="FunFam" id="2.70.150.10:FF:000016">
    <property type="entry name" value="Calcium-transporting P-type ATPase putative"/>
    <property type="match status" value="1"/>
</dbReference>
<dbReference type="Pfam" id="PF13246">
    <property type="entry name" value="Cation_ATPase"/>
    <property type="match status" value="1"/>
</dbReference>
<evidence type="ECO:0000256" key="12">
    <source>
        <dbReference type="ARBA" id="ARBA00022967"/>
    </source>
</evidence>
<dbReference type="PANTHER" id="PTHR43294:SF21">
    <property type="entry name" value="CATION TRANSPORTING ATPASE"/>
    <property type="match status" value="1"/>
</dbReference>
<keyword evidence="3" id="KW-0813">Transport</keyword>
<keyword evidence="6 23" id="KW-0812">Transmembrane</keyword>
<feature type="transmembrane region" description="Helical" evidence="23">
    <location>
        <begin position="92"/>
        <end position="111"/>
    </location>
</feature>
<dbReference type="GO" id="GO:0016887">
    <property type="term" value="F:ATP hydrolysis activity"/>
    <property type="evidence" value="ECO:0007669"/>
    <property type="project" value="InterPro"/>
</dbReference>
<comment type="similarity">
    <text evidence="18">Belongs to the cation transport ATPase (P-type) (TC 3.A.3) family. Type IID subfamily.</text>
</comment>
<dbReference type="PANTHER" id="PTHR43294">
    <property type="entry name" value="SODIUM/POTASSIUM-TRANSPORTING ATPASE SUBUNIT ALPHA"/>
    <property type="match status" value="1"/>
</dbReference>
<keyword evidence="17" id="KW-0739">Sodium transport</keyword>
<protein>
    <recommendedName>
        <fullName evidence="19">P-type Na(+) transporter</fullName>
        <ecNumber evidence="19">7.2.2.3</ecNumber>
    </recommendedName>
</protein>
<dbReference type="Gene3D" id="1.20.1110.10">
    <property type="entry name" value="Calcium-transporting ATPase, transmembrane domain"/>
    <property type="match status" value="1"/>
</dbReference>
<keyword evidence="26" id="KW-1185">Reference proteome</keyword>
<evidence type="ECO:0000256" key="15">
    <source>
        <dbReference type="ARBA" id="ARBA00023065"/>
    </source>
</evidence>
<feature type="domain" description="Cation-transporting P-type ATPase N-terminal" evidence="24">
    <location>
        <begin position="17"/>
        <end position="91"/>
    </location>
</feature>
<dbReference type="InterPro" id="IPR036412">
    <property type="entry name" value="HAD-like_sf"/>
</dbReference>
<evidence type="ECO:0000256" key="10">
    <source>
        <dbReference type="ARBA" id="ARBA00022842"/>
    </source>
</evidence>
<evidence type="ECO:0000313" key="26">
    <source>
        <dbReference type="Proteomes" id="UP000193944"/>
    </source>
</evidence>
<dbReference type="InterPro" id="IPR059000">
    <property type="entry name" value="ATPase_P-type_domA"/>
</dbReference>
<reference evidence="25 26" key="1">
    <citation type="submission" date="2016-08" db="EMBL/GenBank/DDBJ databases">
        <title>A Parts List for Fungal Cellulosomes Revealed by Comparative Genomics.</title>
        <authorList>
            <consortium name="DOE Joint Genome Institute"/>
            <person name="Haitjema C.H."/>
            <person name="Gilmore S.P."/>
            <person name="Henske J.K."/>
            <person name="Solomon K.V."/>
            <person name="De Groot R."/>
            <person name="Kuo A."/>
            <person name="Mondo S.J."/>
            <person name="Salamov A.A."/>
            <person name="Labutti K."/>
            <person name="Zhao Z."/>
            <person name="Chiniquy J."/>
            <person name="Barry K."/>
            <person name="Brewer H.M."/>
            <person name="Purvine S.O."/>
            <person name="Wright A.T."/>
            <person name="Boxma B."/>
            <person name="Van Alen T."/>
            <person name="Hackstein J.H."/>
            <person name="Baker S.E."/>
            <person name="Grigoriev I.V."/>
            <person name="O'Malley M.A."/>
        </authorList>
    </citation>
    <scope>NUCLEOTIDE SEQUENCE [LARGE SCALE GENOMIC DNA]</scope>
    <source>
        <strain evidence="25 26">S4</strain>
    </source>
</reference>
<dbReference type="InterPro" id="IPR001757">
    <property type="entry name" value="P_typ_ATPase"/>
</dbReference>
<comment type="subcellular location">
    <subcellularLocation>
        <location evidence="2">Cell membrane</location>
        <topology evidence="2">Multi-pass membrane protein</topology>
    </subcellularLocation>
</comment>
<dbReference type="Pfam" id="PF00690">
    <property type="entry name" value="Cation_ATPase_N"/>
    <property type="match status" value="1"/>
</dbReference>
<comment type="cofactor">
    <cofactor evidence="1">
        <name>Mg(2+)</name>
        <dbReference type="ChEBI" id="CHEBI:18420"/>
    </cofactor>
</comment>
<feature type="transmembrane region" description="Helical" evidence="23">
    <location>
        <begin position="901"/>
        <end position="921"/>
    </location>
</feature>